<dbReference type="EMBL" id="NPKH01000011">
    <property type="protein sequence ID" value="PAP96938.1"/>
    <property type="molecule type" value="Genomic_DNA"/>
</dbReference>
<evidence type="ECO:0000259" key="3">
    <source>
        <dbReference type="Pfam" id="PF02826"/>
    </source>
</evidence>
<comment type="caution">
    <text evidence="4">The sequence shown here is derived from an EMBL/GenBank/DDBJ whole genome shotgun (WGS) entry which is preliminary data.</text>
</comment>
<evidence type="ECO:0000256" key="1">
    <source>
        <dbReference type="ARBA" id="ARBA00023002"/>
    </source>
</evidence>
<reference evidence="4 5" key="1">
    <citation type="submission" date="2017-08" db="EMBL/GenBank/DDBJ databases">
        <title>Mesorhizobium wenxinae sp. nov., a novel rhizobial species isolated from root nodules of chickpea (Cicer arietinum L.).</title>
        <authorList>
            <person name="Zhang J."/>
        </authorList>
    </citation>
    <scope>NUCLEOTIDE SEQUENCE [LARGE SCALE GENOMIC DNA]</scope>
    <source>
        <strain evidence="5">WYCCWR 10019</strain>
    </source>
</reference>
<dbReference type="PANTHER" id="PTHR43333:SF1">
    <property type="entry name" value="D-ISOMER SPECIFIC 2-HYDROXYACID DEHYDROGENASE NAD-BINDING DOMAIN-CONTAINING PROTEIN"/>
    <property type="match status" value="1"/>
</dbReference>
<dbReference type="RefSeq" id="WP_095517578.1">
    <property type="nucleotide sequence ID" value="NZ_NPKH01000011.1"/>
</dbReference>
<dbReference type="GO" id="GO:0051287">
    <property type="term" value="F:NAD binding"/>
    <property type="evidence" value="ECO:0007669"/>
    <property type="project" value="InterPro"/>
</dbReference>
<dbReference type="InterPro" id="IPR036291">
    <property type="entry name" value="NAD(P)-bd_dom_sf"/>
</dbReference>
<sequence length="322" mass="34394">MTAGPAVILHTNAPAVAMKLLRDKHPGLSVYPCDSYAGLAALIEETKAEIVYSVRFDGTARFPRSALLESPTVKWVSVGGSGTDHLGPWNPEKVTVTNATGVAADMMAEYALGAMLSFSLGLRNFARHQRARTWITGAVEPIQGKTLLLLGLGRTGQALARRAKALGLTTLGVRAHPRPTADVDEVHGIEALPGLWGRADFITCCVPLLEATRGLIGAAAFAAMKPSAVLIDVSRGGVVDEAALLSALDGGRIKGAALDVFSTEPLPADHPLWRYENVIVTPHCSSVYEGWEEKALDMFADNLSRYRRGEKLLGVVDPMRGY</sequence>
<keyword evidence="5" id="KW-1185">Reference proteome</keyword>
<dbReference type="InterPro" id="IPR006140">
    <property type="entry name" value="D-isomer_DH_NAD-bd"/>
</dbReference>
<evidence type="ECO:0000256" key="2">
    <source>
        <dbReference type="ARBA" id="ARBA00023027"/>
    </source>
</evidence>
<dbReference type="SUPFAM" id="SSF52283">
    <property type="entry name" value="Formate/glycerate dehydrogenase catalytic domain-like"/>
    <property type="match status" value="1"/>
</dbReference>
<dbReference type="AlphaFoldDB" id="A0A271KM90"/>
<proteinExistence type="predicted"/>
<dbReference type="SUPFAM" id="SSF51735">
    <property type="entry name" value="NAD(P)-binding Rossmann-fold domains"/>
    <property type="match status" value="1"/>
</dbReference>
<organism evidence="4 5">
    <name type="scientific">Mesorhizobium wenxiniae</name>
    <dbReference type="NCBI Taxonomy" id="2014805"/>
    <lineage>
        <taxon>Bacteria</taxon>
        <taxon>Pseudomonadati</taxon>
        <taxon>Pseudomonadota</taxon>
        <taxon>Alphaproteobacteria</taxon>
        <taxon>Hyphomicrobiales</taxon>
        <taxon>Phyllobacteriaceae</taxon>
        <taxon>Mesorhizobium</taxon>
    </lineage>
</organism>
<keyword evidence="1" id="KW-0560">Oxidoreductase</keyword>
<keyword evidence="2" id="KW-0520">NAD</keyword>
<dbReference type="Pfam" id="PF02826">
    <property type="entry name" value="2-Hacid_dh_C"/>
    <property type="match status" value="1"/>
</dbReference>
<dbReference type="Gene3D" id="3.40.50.720">
    <property type="entry name" value="NAD(P)-binding Rossmann-like Domain"/>
    <property type="match status" value="2"/>
</dbReference>
<dbReference type="CDD" id="cd05300">
    <property type="entry name" value="2-Hacid_dh_1"/>
    <property type="match status" value="1"/>
</dbReference>
<name>A0A271KM90_9HYPH</name>
<evidence type="ECO:0000313" key="5">
    <source>
        <dbReference type="Proteomes" id="UP000215931"/>
    </source>
</evidence>
<gene>
    <name evidence="4" type="ORF">CIT31_04415</name>
</gene>
<dbReference type="GO" id="GO:0016491">
    <property type="term" value="F:oxidoreductase activity"/>
    <property type="evidence" value="ECO:0007669"/>
    <property type="project" value="UniProtKB-KW"/>
</dbReference>
<dbReference type="PANTHER" id="PTHR43333">
    <property type="entry name" value="2-HACID_DH_C DOMAIN-CONTAINING PROTEIN"/>
    <property type="match status" value="1"/>
</dbReference>
<accession>A0A271KM90</accession>
<dbReference type="Proteomes" id="UP000215931">
    <property type="component" value="Unassembled WGS sequence"/>
</dbReference>
<protein>
    <submittedName>
        <fullName evidence="4">Hydroxyacid dehydrogenase</fullName>
    </submittedName>
</protein>
<evidence type="ECO:0000313" key="4">
    <source>
        <dbReference type="EMBL" id="PAP96938.1"/>
    </source>
</evidence>
<feature type="domain" description="D-isomer specific 2-hydroxyacid dehydrogenase NAD-binding" evidence="3">
    <location>
        <begin position="113"/>
        <end position="285"/>
    </location>
</feature>
<dbReference type="OrthoDB" id="9793626at2"/>